<keyword evidence="6" id="KW-1185">Reference proteome</keyword>
<proteinExistence type="predicted"/>
<dbReference type="CDD" id="cd06225">
    <property type="entry name" value="HAMP"/>
    <property type="match status" value="1"/>
</dbReference>
<comment type="caution">
    <text evidence="5">The sequence shown here is derived from an EMBL/GenBank/DDBJ whole genome shotgun (WGS) entry which is preliminary data.</text>
</comment>
<sequence>MGQRFSLSLRFRFFAVLGGLLIVAMIALGVISKWLIFPALQAEERTAVQRELDRAERSLILNQENLLAQARDWAHWDDTYRFIEGSNPRYTEVNFSQQMFEDMNYHLMAFFTLEGNIHFLAGLDPATGRYQTCVTAADHCAWMTPWVETMQSAIANQVDPTTLYIEQWPAMVAASQVLHTDESGPPNGWLFKVRALNNAWLERMADYTGLPISLQVTQNIAETPTRLTFLGNHVHASRQFPAFGTEQAVTVEIELNRAQYLANLTTFRYILLWTAGLMLLVIGMVLLLLERMVLKPLRQLTAFTQSASLQKDNGELTQRQDEIGILSRAFMEQLTCQHQLNAELLKMSTHDSLTELPNRRLFDQRLTCAVSQATEEDEPLAVMMLDIDHFKLYNDYYGHQKGDECLQQVATALHNVANQHDFLIARTGGEEFSALLPGVTPKAATEFANALIAAVDRLQLSHATSPVRAFVTISVGIGMLKDSETSLPSAVMGTADQALYLAKASGRHCVVLFKPPLASPSISKQNTPL</sequence>
<dbReference type="InterPro" id="IPR043128">
    <property type="entry name" value="Rev_trsase/Diguanyl_cyclase"/>
</dbReference>
<feature type="transmembrane region" description="Helical" evidence="3">
    <location>
        <begin position="269"/>
        <end position="289"/>
    </location>
</feature>
<evidence type="ECO:0000256" key="2">
    <source>
        <dbReference type="ARBA" id="ARBA00034247"/>
    </source>
</evidence>
<dbReference type="NCBIfam" id="TIGR00254">
    <property type="entry name" value="GGDEF"/>
    <property type="match status" value="1"/>
</dbReference>
<evidence type="ECO:0000313" key="6">
    <source>
        <dbReference type="Proteomes" id="UP000597301"/>
    </source>
</evidence>
<keyword evidence="3" id="KW-0472">Membrane</keyword>
<feature type="domain" description="GGDEF" evidence="4">
    <location>
        <begin position="378"/>
        <end position="515"/>
    </location>
</feature>
<dbReference type="PANTHER" id="PTHR45138:SF9">
    <property type="entry name" value="DIGUANYLATE CYCLASE DGCM-RELATED"/>
    <property type="match status" value="1"/>
</dbReference>
<keyword evidence="3" id="KW-1133">Transmembrane helix</keyword>
<dbReference type="EMBL" id="BMHM01000002">
    <property type="protein sequence ID" value="GGC83661.1"/>
    <property type="molecule type" value="Genomic_DNA"/>
</dbReference>
<gene>
    <name evidence="5" type="ORF">GCM10011382_12250</name>
</gene>
<evidence type="ECO:0000256" key="1">
    <source>
        <dbReference type="ARBA" id="ARBA00012528"/>
    </source>
</evidence>
<dbReference type="SUPFAM" id="SSF55073">
    <property type="entry name" value="Nucleotide cyclase"/>
    <property type="match status" value="1"/>
</dbReference>
<dbReference type="Gene3D" id="6.10.340.10">
    <property type="match status" value="1"/>
</dbReference>
<dbReference type="Pfam" id="PF00990">
    <property type="entry name" value="GGDEF"/>
    <property type="match status" value="1"/>
</dbReference>
<dbReference type="InterPro" id="IPR050469">
    <property type="entry name" value="Diguanylate_Cyclase"/>
</dbReference>
<evidence type="ECO:0000259" key="4">
    <source>
        <dbReference type="PROSITE" id="PS50887"/>
    </source>
</evidence>
<accession>A0ABQ1NRG7</accession>
<dbReference type="Gene3D" id="3.30.70.270">
    <property type="match status" value="1"/>
</dbReference>
<protein>
    <recommendedName>
        <fullName evidence="1">diguanylate cyclase</fullName>
        <ecNumber evidence="1">2.7.7.65</ecNumber>
    </recommendedName>
</protein>
<dbReference type="SMART" id="SM00267">
    <property type="entry name" value="GGDEF"/>
    <property type="match status" value="1"/>
</dbReference>
<dbReference type="PANTHER" id="PTHR45138">
    <property type="entry name" value="REGULATORY COMPONENTS OF SENSORY TRANSDUCTION SYSTEM"/>
    <property type="match status" value="1"/>
</dbReference>
<dbReference type="CDD" id="cd01949">
    <property type="entry name" value="GGDEF"/>
    <property type="match status" value="1"/>
</dbReference>
<evidence type="ECO:0000313" key="5">
    <source>
        <dbReference type="EMBL" id="GGC83661.1"/>
    </source>
</evidence>
<dbReference type="InterPro" id="IPR007892">
    <property type="entry name" value="CHASE4"/>
</dbReference>
<organism evidence="5 6">
    <name type="scientific">Vreelandella lutescens</name>
    <dbReference type="NCBI Taxonomy" id="1602943"/>
    <lineage>
        <taxon>Bacteria</taxon>
        <taxon>Pseudomonadati</taxon>
        <taxon>Pseudomonadota</taxon>
        <taxon>Gammaproteobacteria</taxon>
        <taxon>Oceanospirillales</taxon>
        <taxon>Halomonadaceae</taxon>
        <taxon>Vreelandella</taxon>
    </lineage>
</organism>
<dbReference type="InterPro" id="IPR029787">
    <property type="entry name" value="Nucleotide_cyclase"/>
</dbReference>
<reference evidence="6" key="1">
    <citation type="journal article" date="2019" name="Int. J. Syst. Evol. Microbiol.">
        <title>The Global Catalogue of Microorganisms (GCM) 10K type strain sequencing project: providing services to taxonomists for standard genome sequencing and annotation.</title>
        <authorList>
            <consortium name="The Broad Institute Genomics Platform"/>
            <consortium name="The Broad Institute Genome Sequencing Center for Infectious Disease"/>
            <person name="Wu L."/>
            <person name="Ma J."/>
        </authorList>
    </citation>
    <scope>NUCLEOTIDE SEQUENCE [LARGE SCALE GENOMIC DNA]</scope>
    <source>
        <strain evidence="6">CGMCC 1.15122</strain>
    </source>
</reference>
<name>A0ABQ1NRG7_9GAMM</name>
<dbReference type="PROSITE" id="PS50887">
    <property type="entry name" value="GGDEF"/>
    <property type="match status" value="1"/>
</dbReference>
<evidence type="ECO:0000256" key="3">
    <source>
        <dbReference type="SAM" id="Phobius"/>
    </source>
</evidence>
<comment type="catalytic activity">
    <reaction evidence="2">
        <text>2 GTP = 3',3'-c-di-GMP + 2 diphosphate</text>
        <dbReference type="Rhea" id="RHEA:24898"/>
        <dbReference type="ChEBI" id="CHEBI:33019"/>
        <dbReference type="ChEBI" id="CHEBI:37565"/>
        <dbReference type="ChEBI" id="CHEBI:58805"/>
        <dbReference type="EC" id="2.7.7.65"/>
    </reaction>
</comment>
<dbReference type="RefSeq" id="WP_188638611.1">
    <property type="nucleotide sequence ID" value="NZ_BMHM01000002.1"/>
</dbReference>
<dbReference type="InterPro" id="IPR000160">
    <property type="entry name" value="GGDEF_dom"/>
</dbReference>
<dbReference type="EC" id="2.7.7.65" evidence="1"/>
<feature type="transmembrane region" description="Helical" evidence="3">
    <location>
        <begin position="12"/>
        <end position="36"/>
    </location>
</feature>
<dbReference type="Pfam" id="PF05228">
    <property type="entry name" value="CHASE4"/>
    <property type="match status" value="1"/>
</dbReference>
<keyword evidence="3" id="KW-0812">Transmembrane</keyword>
<dbReference type="Proteomes" id="UP000597301">
    <property type="component" value="Unassembled WGS sequence"/>
</dbReference>